<evidence type="ECO:0008006" key="6">
    <source>
        <dbReference type="Google" id="ProtNLM"/>
    </source>
</evidence>
<evidence type="ECO:0000256" key="1">
    <source>
        <dbReference type="SAM" id="SignalP"/>
    </source>
</evidence>
<reference evidence="3 4" key="1">
    <citation type="submission" date="2018-06" db="EMBL/GenBank/DDBJ databases">
        <title>Complete Genome Sequence of Desulfobacter hydrogenophilus (DSM3380).</title>
        <authorList>
            <person name="Marietou A."/>
            <person name="Schreiber L."/>
            <person name="Marshall I."/>
            <person name="Jorgensen B."/>
        </authorList>
    </citation>
    <scope>NUCLEOTIDE SEQUENCE [LARGE SCALE GENOMIC DNA]</scope>
    <source>
        <strain evidence="3 4">DSM 3380</strain>
    </source>
</reference>
<dbReference type="EMBL" id="CP036313">
    <property type="protein sequence ID" value="QBH12844.1"/>
    <property type="molecule type" value="Genomic_DNA"/>
</dbReference>
<dbReference type="RefSeq" id="WP_111954530.1">
    <property type="nucleotide sequence ID" value="NZ_CP036313.1"/>
</dbReference>
<evidence type="ECO:0000313" key="3">
    <source>
        <dbReference type="EMBL" id="RAM03079.1"/>
    </source>
</evidence>
<keyword evidence="5" id="KW-1185">Reference proteome</keyword>
<keyword evidence="1" id="KW-0732">Signal</keyword>
<sequence>MKQIASIMVVFAVAGLLIFGCGSTPGDDAADVIKQHADVTEQFVNTLEKASSAQDVAKAVDAYTSGMQELVPRIQSLNEKYPEYKDGKVPEALEKEAKRLDDMAVRMPAAMMKTASYMMDPAVQKAMENMSNEMAKIGQ</sequence>
<dbReference type="OrthoDB" id="5421993at2"/>
<proteinExistence type="predicted"/>
<gene>
    <name evidence="3" type="ORF">DO021_05520</name>
    <name evidence="2" type="ORF">EYB58_07905</name>
</gene>
<dbReference type="PROSITE" id="PS51257">
    <property type="entry name" value="PROKAR_LIPOPROTEIN"/>
    <property type="match status" value="1"/>
</dbReference>
<evidence type="ECO:0000313" key="2">
    <source>
        <dbReference type="EMBL" id="QBH12844.1"/>
    </source>
</evidence>
<organism evidence="3 4">
    <name type="scientific">Desulfobacter hydrogenophilus</name>
    <dbReference type="NCBI Taxonomy" id="2291"/>
    <lineage>
        <taxon>Bacteria</taxon>
        <taxon>Pseudomonadati</taxon>
        <taxon>Thermodesulfobacteriota</taxon>
        <taxon>Desulfobacteria</taxon>
        <taxon>Desulfobacterales</taxon>
        <taxon>Desulfobacteraceae</taxon>
        <taxon>Desulfobacter</taxon>
    </lineage>
</organism>
<reference evidence="2 5" key="2">
    <citation type="submission" date="2019-02" db="EMBL/GenBank/DDBJ databases">
        <title>Complete genome sequence of Desulfobacter hydrogenophilus AcRS1.</title>
        <authorList>
            <person name="Marietou A."/>
            <person name="Lund M.B."/>
            <person name="Marshall I.P.G."/>
            <person name="Schreiber L."/>
            <person name="Jorgensen B."/>
        </authorList>
    </citation>
    <scope>NUCLEOTIDE SEQUENCE [LARGE SCALE GENOMIC DNA]</scope>
    <source>
        <strain evidence="2 5">AcRS1</strain>
    </source>
</reference>
<dbReference type="Proteomes" id="UP000293902">
    <property type="component" value="Chromosome"/>
</dbReference>
<feature type="chain" id="PRO_5030062969" description="Lipoprotein" evidence="1">
    <location>
        <begin position="30"/>
        <end position="139"/>
    </location>
</feature>
<dbReference type="Proteomes" id="UP000248798">
    <property type="component" value="Unassembled WGS sequence"/>
</dbReference>
<evidence type="ECO:0000313" key="5">
    <source>
        <dbReference type="Proteomes" id="UP000293902"/>
    </source>
</evidence>
<accession>A0A328FFG2</accession>
<name>A0A328FFG2_9BACT</name>
<dbReference type="EMBL" id="QLNI01000008">
    <property type="protein sequence ID" value="RAM03079.1"/>
    <property type="molecule type" value="Genomic_DNA"/>
</dbReference>
<protein>
    <recommendedName>
        <fullName evidence="6">Lipoprotein</fullName>
    </recommendedName>
</protein>
<feature type="signal peptide" evidence="1">
    <location>
        <begin position="1"/>
        <end position="29"/>
    </location>
</feature>
<evidence type="ECO:0000313" key="4">
    <source>
        <dbReference type="Proteomes" id="UP000248798"/>
    </source>
</evidence>
<dbReference type="AlphaFoldDB" id="A0A328FFG2"/>